<evidence type="ECO:0000313" key="4">
    <source>
        <dbReference type="Proteomes" id="UP000295499"/>
    </source>
</evidence>
<comment type="caution">
    <text evidence="3">The sequence shown here is derived from an EMBL/GenBank/DDBJ whole genome shotgun (WGS) entry which is preliminary data.</text>
</comment>
<name>A0A4R6IQS3_9SPHI</name>
<evidence type="ECO:0000313" key="3">
    <source>
        <dbReference type="EMBL" id="TDO24712.1"/>
    </source>
</evidence>
<dbReference type="NCBIfam" id="TIGR03891">
    <property type="entry name" value="thiopep_ocin"/>
    <property type="match status" value="1"/>
</dbReference>
<dbReference type="AlphaFoldDB" id="A0A4R6IQS3"/>
<accession>A0A4R6IQS3</accession>
<keyword evidence="4" id="KW-1185">Reference proteome</keyword>
<dbReference type="EMBL" id="SNWM01000001">
    <property type="protein sequence ID" value="TDO24712.1"/>
    <property type="molecule type" value="Genomic_DNA"/>
</dbReference>
<proteinExistence type="predicted"/>
<dbReference type="InterPro" id="IPR006827">
    <property type="entry name" value="Lant_deHydtase_N"/>
</dbReference>
<feature type="domain" description="Lantibiotic dehydratase N-terminal" evidence="1">
    <location>
        <begin position="29"/>
        <end position="221"/>
    </location>
</feature>
<dbReference type="Proteomes" id="UP000295499">
    <property type="component" value="Unassembled WGS sequence"/>
</dbReference>
<dbReference type="Pfam" id="PF04738">
    <property type="entry name" value="Lant_dehydr_N"/>
    <property type="match status" value="2"/>
</dbReference>
<protein>
    <submittedName>
        <fullName evidence="3">Thiopeptide-type bacteriocin biosynthesis protein</fullName>
    </submittedName>
</protein>
<sequence length="927" mass="107415">MKISISPFVLLRIPQFSQNADIEQSWVSLKDAITESSPAFHQVIANIDSIDLANATPKTQFTLWKYFNRAKYRGVPYGKFAGFGLAELEHRADLKRQLHIAEHQLVHSFPDWSYIKEIDKSENVIFKKDRLIVANSSIYLVGNRLRFLYAYENSFELAEVENEEKIASILACCNLPTRYSDLQILFLSTIDQEDLTILIKDMLDTGLLFTDLDPDIIGGDSHSSFDQRHPENGKTYNLTERTVLDGNIDQSLFRSLPAYIDFLLRVMPKREAAPLNDFKKAFRHKYEQQEVDLLVALDPEIGLGYNQLESSSENDDLITALSARAERPRNQEKSAYDDKLRNFLLNAIYDTKGDKNVVIDIRNFLAGPSNLRPPNNFSALLHLSDNLVIPDSIGGCTANALSGRFTLGSEKLLAHCKATATMESESNPDVIFFDIGYTAEYNVDNINRRREIYQHELMMLNFATSKELIPMNDLAVVLREDELILFSKKRQKRLVPRLSSAYNYRRSDLSIFRFLCDLQHQNIQSDLTFNVHDVLPGLYFYPRIQFNEIVVSAAQWLIFVNKSIDEQLESNEISRYFTAGTGDQTLRFDRENTTDMAAFNQFAIQKTDFYIREAFSVDERTVVDTNKASYHAQMQLTLCHTEQLYKPYHSAHHQTLQSQHKKIIPQGNNWVYFEIYCHSSRIDLLLTNQIPAFLEAYQDAFECYFFIRYNYPAEHLRFRIQMKDTKYGYFYISELIDLLQEDIENGLITDIQIKPYIRELERYGSDLMTGVEHFFELSSRYVLAVLAASFDTDHKYLLCARLGALMLNMLNLNPDEQKNVLKETENAFIREHQLQTTDMKLINKAYATIVRLNATILPKDPSTAAMEKCFNRLLKSCDKQRGIRLFNSLFHMHVNRIFSSQQRIHELIIYSFMVKDFMQQVIKGNRL</sequence>
<feature type="domain" description="Lantibiotic dehydratase N-terminal" evidence="1">
    <location>
        <begin position="248"/>
        <end position="561"/>
    </location>
</feature>
<organism evidence="3 4">
    <name type="scientific">Pedobacter duraquae</name>
    <dbReference type="NCBI Taxonomy" id="425511"/>
    <lineage>
        <taxon>Bacteria</taxon>
        <taxon>Pseudomonadati</taxon>
        <taxon>Bacteroidota</taxon>
        <taxon>Sphingobacteriia</taxon>
        <taxon>Sphingobacteriales</taxon>
        <taxon>Sphingobacteriaceae</taxon>
        <taxon>Pedobacter</taxon>
    </lineage>
</organism>
<dbReference type="RefSeq" id="WP_133552934.1">
    <property type="nucleotide sequence ID" value="NZ_SNWM01000001.1"/>
</dbReference>
<dbReference type="Pfam" id="PF14028">
    <property type="entry name" value="Lant_dehydr_C"/>
    <property type="match status" value="1"/>
</dbReference>
<dbReference type="InterPro" id="IPR023809">
    <property type="entry name" value="Thiopep_bacteriocin_synth_dom"/>
</dbReference>
<feature type="domain" description="Thiopeptide-type bacteriocin biosynthesis" evidence="2">
    <location>
        <begin position="670"/>
        <end position="913"/>
    </location>
</feature>
<evidence type="ECO:0000259" key="1">
    <source>
        <dbReference type="Pfam" id="PF04738"/>
    </source>
</evidence>
<dbReference type="OrthoDB" id="1273722at2"/>
<evidence type="ECO:0000259" key="2">
    <source>
        <dbReference type="Pfam" id="PF14028"/>
    </source>
</evidence>
<gene>
    <name evidence="3" type="ORF">CLV32_1005</name>
</gene>
<reference evidence="3 4" key="1">
    <citation type="submission" date="2019-03" db="EMBL/GenBank/DDBJ databases">
        <title>Genomic Encyclopedia of Archaeal and Bacterial Type Strains, Phase II (KMG-II): from individual species to whole genera.</title>
        <authorList>
            <person name="Goeker M."/>
        </authorList>
    </citation>
    <scope>NUCLEOTIDE SEQUENCE [LARGE SCALE GENOMIC DNA]</scope>
    <source>
        <strain evidence="3 4">DSM 19034</strain>
    </source>
</reference>